<gene>
    <name evidence="2" type="ORF">G7043_05020</name>
</gene>
<evidence type="ECO:0000256" key="1">
    <source>
        <dbReference type="SAM" id="SignalP"/>
    </source>
</evidence>
<comment type="caution">
    <text evidence="2">The sequence shown here is derived from an EMBL/GenBank/DDBJ whole genome shotgun (WGS) entry which is preliminary data.</text>
</comment>
<organism evidence="2 3">
    <name type="scientific">Lentzea alba</name>
    <dbReference type="NCBI Taxonomy" id="2714351"/>
    <lineage>
        <taxon>Bacteria</taxon>
        <taxon>Bacillati</taxon>
        <taxon>Actinomycetota</taxon>
        <taxon>Actinomycetes</taxon>
        <taxon>Pseudonocardiales</taxon>
        <taxon>Pseudonocardiaceae</taxon>
        <taxon>Lentzea</taxon>
    </lineage>
</organism>
<dbReference type="RefSeq" id="WP_166044309.1">
    <property type="nucleotide sequence ID" value="NZ_JAAMPJ010000001.1"/>
</dbReference>
<keyword evidence="1" id="KW-0732">Signal</keyword>
<dbReference type="Proteomes" id="UP000481360">
    <property type="component" value="Unassembled WGS sequence"/>
</dbReference>
<feature type="signal peptide" evidence="1">
    <location>
        <begin position="1"/>
        <end position="24"/>
    </location>
</feature>
<accession>A0A7C9VKL7</accession>
<proteinExistence type="predicted"/>
<evidence type="ECO:0000313" key="2">
    <source>
        <dbReference type="EMBL" id="NGY58294.1"/>
    </source>
</evidence>
<evidence type="ECO:0008006" key="4">
    <source>
        <dbReference type="Google" id="ProtNLM"/>
    </source>
</evidence>
<feature type="chain" id="PRO_5028970169" description="Alpha/beta hydrolase family protein" evidence="1">
    <location>
        <begin position="25"/>
        <end position="885"/>
    </location>
</feature>
<reference evidence="2 3" key="1">
    <citation type="submission" date="2020-03" db="EMBL/GenBank/DDBJ databases">
        <title>Isolation and identification of active actinomycetes.</title>
        <authorList>
            <person name="Sun X."/>
        </authorList>
    </citation>
    <scope>NUCLEOTIDE SEQUENCE [LARGE SCALE GENOMIC DNA]</scope>
    <source>
        <strain evidence="2 3">NEAU-D13</strain>
    </source>
</reference>
<sequence>MRRTVALLLPVLLAAVIPALPASAAPEPPSVPGWAVAGDVIRWTAPAPMPLLDAGVEFWEGDKFLGRAQESTNLRTFTLRADLRDPAALQVRSAGRRLDVTEPSVASLTAPVLPELQPSAEVDPGKPGPYGTSSGEYELDSIKLPEYAAPIEMEAVVVAPKGAPGKRPLVLFLHGRHFTCYNKTNPNQITLNWPCPDGLTAVPSHRGYLKTQELLASQGYVTVSISANGINAQDNQTSDLGAQGRSSLVRHHLALWADWSAGRGSVPPIVRSAPADMSKVLLVGHSRGGEGVNRAATDSLTPPPGDTGFTGQVRWNIRGTVLIGPTIFGHNPAPDVPSVTFLPGCDGDVSDLQGQMFVDQTRGLSRGEALHSALYMVGANHNYFNSEWTPGQAEAPAFDDFWPGQTPDPLCTPGTATRLTADQQQAAGATYVAASAGLFLSRDTSLLPLLDGTGVRAPSADPARVLSHAIGGARKPFVVPDASTVASGSARVCQQTSNAPAVTCGGSRSPHFVAFRFGTSQPERLSIALQWSAAGQAAVVQPSSPVSLHGSRALALRLAVPPNASASRFAVSVTDQSGQKRSLGSVSVAGLPGTDRTSSLWAQEVRIGLPSGVGRVTSLELVPESASGTAWLIDAYGWNKGLVPVVPARLGRVDATTIAVDEGDSGTQTHNIVVSASGTGTRVFRLFYNTPDNQPATKLVTLKPGEHRVEVPVSFTGNTRWSADTRHPVTVQAISNAVVGSAFGGLLVRNDDPAPTVSVAPVADSVVEGGALKWKLTLSETADASVLFAAFPIAPAAGTELSTTDVDPDWFFQNSGEDVLPSRPLSSTQMYLWVVIPPGQTSIEVPVPTLADTVAEGEEQVRFRFEGQRPTGVEFEVTGKVTDAA</sequence>
<dbReference type="SUPFAM" id="SSF53474">
    <property type="entry name" value="alpha/beta-Hydrolases"/>
    <property type="match status" value="1"/>
</dbReference>
<evidence type="ECO:0000313" key="3">
    <source>
        <dbReference type="Proteomes" id="UP000481360"/>
    </source>
</evidence>
<dbReference type="AlphaFoldDB" id="A0A7C9VKL7"/>
<dbReference type="Gene3D" id="3.40.50.1820">
    <property type="entry name" value="alpha/beta hydrolase"/>
    <property type="match status" value="1"/>
</dbReference>
<dbReference type="InterPro" id="IPR029058">
    <property type="entry name" value="AB_hydrolase_fold"/>
</dbReference>
<keyword evidence="3" id="KW-1185">Reference proteome</keyword>
<dbReference type="EMBL" id="JAAMPJ010000001">
    <property type="protein sequence ID" value="NGY58294.1"/>
    <property type="molecule type" value="Genomic_DNA"/>
</dbReference>
<protein>
    <recommendedName>
        <fullName evidence="4">Alpha/beta hydrolase family protein</fullName>
    </recommendedName>
</protein>
<name>A0A7C9VKL7_9PSEU</name>